<protein>
    <recommendedName>
        <fullName evidence="4">ESCRT-II complex subunit VPS25</fullName>
    </recommendedName>
</protein>
<evidence type="ECO:0000256" key="1">
    <source>
        <dbReference type="ARBA" id="ARBA00009674"/>
    </source>
</evidence>
<accession>A0AA39QWE5</accession>
<keyword evidence="2" id="KW-0813">Transport</keyword>
<evidence type="ECO:0000256" key="3">
    <source>
        <dbReference type="ARBA" id="ARBA00022927"/>
    </source>
</evidence>
<dbReference type="GO" id="GO:0005198">
    <property type="term" value="F:structural molecule activity"/>
    <property type="evidence" value="ECO:0007669"/>
    <property type="project" value="TreeGrafter"/>
</dbReference>
<dbReference type="InterPro" id="IPR008570">
    <property type="entry name" value="ESCRT-II_cplx_Vps25-sub"/>
</dbReference>
<keyword evidence="6" id="KW-1185">Reference proteome</keyword>
<evidence type="ECO:0000256" key="4">
    <source>
        <dbReference type="ARBA" id="ARBA00030094"/>
    </source>
</evidence>
<dbReference type="FunFam" id="1.10.10.10:FF:000141">
    <property type="entry name" value="vacuolar protein-sorting-associated protein 25"/>
    <property type="match status" value="1"/>
</dbReference>
<gene>
    <name evidence="5" type="ORF">JMJ35_008050</name>
</gene>
<dbReference type="PANTHER" id="PTHR13149">
    <property type="entry name" value="VACUOLAR PROTEIN SORTING-ASSOCIATED PROTEIN VPS25"/>
    <property type="match status" value="1"/>
</dbReference>
<evidence type="ECO:0000256" key="2">
    <source>
        <dbReference type="ARBA" id="ARBA00022448"/>
    </source>
</evidence>
<dbReference type="InterPro" id="IPR036390">
    <property type="entry name" value="WH_DNA-bd_sf"/>
</dbReference>
<evidence type="ECO:0000313" key="5">
    <source>
        <dbReference type="EMBL" id="KAK0509656.1"/>
    </source>
</evidence>
<dbReference type="Gene3D" id="1.10.10.10">
    <property type="entry name" value="Winged helix-like DNA-binding domain superfamily/Winged helix DNA-binding domain"/>
    <property type="match status" value="1"/>
</dbReference>
<dbReference type="Gene3D" id="1.10.10.570">
    <property type="entry name" value="Winged helix' DNA-binding domain. Chain C. Domain 1"/>
    <property type="match status" value="1"/>
</dbReference>
<dbReference type="PANTHER" id="PTHR13149:SF0">
    <property type="entry name" value="VACUOLAR PROTEIN-SORTING-ASSOCIATED PROTEIN 25"/>
    <property type="match status" value="1"/>
</dbReference>
<dbReference type="InterPro" id="IPR014041">
    <property type="entry name" value="ESCRT-II_cplx_Vps25-sub_N"/>
</dbReference>
<dbReference type="AlphaFoldDB" id="A0AA39QWE5"/>
<dbReference type="Proteomes" id="UP001166286">
    <property type="component" value="Unassembled WGS sequence"/>
</dbReference>
<dbReference type="GO" id="GO:0016236">
    <property type="term" value="P:macroautophagy"/>
    <property type="evidence" value="ECO:0007669"/>
    <property type="project" value="UniProtKB-ARBA"/>
</dbReference>
<dbReference type="InterPro" id="IPR036388">
    <property type="entry name" value="WH-like_DNA-bd_sf"/>
</dbReference>
<comment type="caution">
    <text evidence="5">The sequence shown here is derived from an EMBL/GenBank/DDBJ whole genome shotgun (WGS) entry which is preliminary data.</text>
</comment>
<sequence length="191" mass="21464">MPPTTDFTFPTYHQSYPPFYTLQPNHQTLTSQLRKWSRLIQRYARHHSLFKLSLPATIDSPLFKNVSLKKRLSLQDATKVLDWMCTDEGGRRAEKIVEGGGGGGGGGGAGVYWIWWKRPEEWGEEIVGWVERTGQKGVVLTLYELTAGEGSRGEEFWGMDGEVLRRALAGLVRKGRAQVFGGEGEEGVKFF</sequence>
<dbReference type="EMBL" id="JAFEKC020000018">
    <property type="protein sequence ID" value="KAK0509656.1"/>
    <property type="molecule type" value="Genomic_DNA"/>
</dbReference>
<dbReference type="GO" id="GO:0043328">
    <property type="term" value="P:protein transport to vacuole involved in ubiquitin-dependent protein catabolic process via the multivesicular body sorting pathway"/>
    <property type="evidence" value="ECO:0007669"/>
    <property type="project" value="TreeGrafter"/>
</dbReference>
<reference evidence="5" key="1">
    <citation type="submission" date="2023-03" db="EMBL/GenBank/DDBJ databases">
        <title>Complete genome of Cladonia borealis.</title>
        <authorList>
            <person name="Park H."/>
        </authorList>
    </citation>
    <scope>NUCLEOTIDE SEQUENCE</scope>
    <source>
        <strain evidence="5">ANT050790</strain>
    </source>
</reference>
<evidence type="ECO:0000313" key="6">
    <source>
        <dbReference type="Proteomes" id="UP001166286"/>
    </source>
</evidence>
<dbReference type="Pfam" id="PF05871">
    <property type="entry name" value="ESCRT-II"/>
    <property type="match status" value="1"/>
</dbReference>
<dbReference type="GO" id="GO:0042803">
    <property type="term" value="F:protein homodimerization activity"/>
    <property type="evidence" value="ECO:0007669"/>
    <property type="project" value="TreeGrafter"/>
</dbReference>
<organism evidence="5 6">
    <name type="scientific">Cladonia borealis</name>
    <dbReference type="NCBI Taxonomy" id="184061"/>
    <lineage>
        <taxon>Eukaryota</taxon>
        <taxon>Fungi</taxon>
        <taxon>Dikarya</taxon>
        <taxon>Ascomycota</taxon>
        <taxon>Pezizomycotina</taxon>
        <taxon>Lecanoromycetes</taxon>
        <taxon>OSLEUM clade</taxon>
        <taxon>Lecanoromycetidae</taxon>
        <taxon>Lecanorales</taxon>
        <taxon>Lecanorineae</taxon>
        <taxon>Cladoniaceae</taxon>
        <taxon>Cladonia</taxon>
    </lineage>
</organism>
<keyword evidence="3" id="KW-0653">Protein transport</keyword>
<comment type="similarity">
    <text evidence="1">Belongs to the VPS25 family.</text>
</comment>
<dbReference type="GO" id="GO:0000814">
    <property type="term" value="C:ESCRT II complex"/>
    <property type="evidence" value="ECO:0007669"/>
    <property type="project" value="InterPro"/>
</dbReference>
<dbReference type="SUPFAM" id="SSF46785">
    <property type="entry name" value="Winged helix' DNA-binding domain"/>
    <property type="match status" value="2"/>
</dbReference>
<proteinExistence type="inferred from homology"/>
<name>A0AA39QWE5_9LECA</name>